<dbReference type="AlphaFoldDB" id="A0A974BWC2"/>
<proteinExistence type="predicted"/>
<dbReference type="SMART" id="SM00186">
    <property type="entry name" value="FBG"/>
    <property type="match status" value="1"/>
</dbReference>
<evidence type="ECO:0000313" key="3">
    <source>
        <dbReference type="EMBL" id="OCT61956.1"/>
    </source>
</evidence>
<dbReference type="PROSITE" id="PS51406">
    <property type="entry name" value="FIBRINOGEN_C_2"/>
    <property type="match status" value="1"/>
</dbReference>
<feature type="compositionally biased region" description="Basic residues" evidence="1">
    <location>
        <begin position="1"/>
        <end position="12"/>
    </location>
</feature>
<dbReference type="InterPro" id="IPR014716">
    <property type="entry name" value="Fibrinogen_a/b/g_C_1"/>
</dbReference>
<feature type="domain" description="Fibrinogen C-terminal" evidence="2">
    <location>
        <begin position="87"/>
        <end position="313"/>
    </location>
</feature>
<dbReference type="Pfam" id="PF00147">
    <property type="entry name" value="Fibrinogen_C"/>
    <property type="match status" value="1"/>
</dbReference>
<dbReference type="InterPro" id="IPR050373">
    <property type="entry name" value="Fibrinogen_C-term_domain"/>
</dbReference>
<feature type="region of interest" description="Disordered" evidence="1">
    <location>
        <begin position="1"/>
        <end position="27"/>
    </location>
</feature>
<evidence type="ECO:0000313" key="4">
    <source>
        <dbReference type="Proteomes" id="UP000694892"/>
    </source>
</evidence>
<name>A0A974BWC2_XENLA</name>
<dbReference type="Proteomes" id="UP000694892">
    <property type="component" value="Chromosome 9_10S"/>
</dbReference>
<evidence type="ECO:0000259" key="2">
    <source>
        <dbReference type="PROSITE" id="PS51406"/>
    </source>
</evidence>
<dbReference type="GO" id="GO:0005615">
    <property type="term" value="C:extracellular space"/>
    <property type="evidence" value="ECO:0007669"/>
    <property type="project" value="TreeGrafter"/>
</dbReference>
<accession>A0A974BWC2</accession>
<organism evidence="3 4">
    <name type="scientific">Xenopus laevis</name>
    <name type="common">African clawed frog</name>
    <dbReference type="NCBI Taxonomy" id="8355"/>
    <lineage>
        <taxon>Eukaryota</taxon>
        <taxon>Metazoa</taxon>
        <taxon>Chordata</taxon>
        <taxon>Craniata</taxon>
        <taxon>Vertebrata</taxon>
        <taxon>Euteleostomi</taxon>
        <taxon>Amphibia</taxon>
        <taxon>Batrachia</taxon>
        <taxon>Anura</taxon>
        <taxon>Pipoidea</taxon>
        <taxon>Pipidae</taxon>
        <taxon>Xenopodinae</taxon>
        <taxon>Xenopus</taxon>
        <taxon>Xenopus</taxon>
    </lineage>
</organism>
<protein>
    <recommendedName>
        <fullName evidence="2">Fibrinogen C-terminal domain-containing protein</fullName>
    </recommendedName>
</protein>
<dbReference type="CDD" id="cd00087">
    <property type="entry name" value="FReD"/>
    <property type="match status" value="1"/>
</dbReference>
<dbReference type="Gene3D" id="3.90.215.10">
    <property type="entry name" value="Gamma Fibrinogen, chain A, domain 1"/>
    <property type="match status" value="1"/>
</dbReference>
<reference evidence="4" key="1">
    <citation type="journal article" date="2016" name="Nature">
        <title>Genome evolution in the allotetraploid frog Xenopus laevis.</title>
        <authorList>
            <person name="Session A.M."/>
            <person name="Uno Y."/>
            <person name="Kwon T."/>
            <person name="Chapman J.A."/>
            <person name="Toyoda A."/>
            <person name="Takahashi S."/>
            <person name="Fukui A."/>
            <person name="Hikosaka A."/>
            <person name="Suzuki A."/>
            <person name="Kondo M."/>
            <person name="van Heeringen S.J."/>
            <person name="Quigley I."/>
            <person name="Heinz S."/>
            <person name="Ogino H."/>
            <person name="Ochi H."/>
            <person name="Hellsten U."/>
            <person name="Lyons J.B."/>
            <person name="Simakov O."/>
            <person name="Putnam N."/>
            <person name="Stites J."/>
            <person name="Kuroki Y."/>
            <person name="Tanaka T."/>
            <person name="Michiue T."/>
            <person name="Watanabe M."/>
            <person name="Bogdanovic O."/>
            <person name="Lister R."/>
            <person name="Georgiou G."/>
            <person name="Paranjpe S.S."/>
            <person name="van Kruijsbergen I."/>
            <person name="Shu S."/>
            <person name="Carlson J."/>
            <person name="Kinoshita T."/>
            <person name="Ohta Y."/>
            <person name="Mawaribuchi S."/>
            <person name="Jenkins J."/>
            <person name="Grimwood J."/>
            <person name="Schmutz J."/>
            <person name="Mitros T."/>
            <person name="Mozaffari S.V."/>
            <person name="Suzuki Y."/>
            <person name="Haramoto Y."/>
            <person name="Yamamoto T.S."/>
            <person name="Takagi C."/>
            <person name="Heald R."/>
            <person name="Miller K."/>
            <person name="Haudenschild C."/>
            <person name="Kitzman J."/>
            <person name="Nakayama T."/>
            <person name="Izutsu Y."/>
            <person name="Robert J."/>
            <person name="Fortriede J."/>
            <person name="Burns K."/>
            <person name="Lotay V."/>
            <person name="Karimi K."/>
            <person name="Yasuoka Y."/>
            <person name="Dichmann D.S."/>
            <person name="Flajnik M.F."/>
            <person name="Houston D.W."/>
            <person name="Shendure J."/>
            <person name="DuPasquier L."/>
            <person name="Vize P.D."/>
            <person name="Zorn A.M."/>
            <person name="Ito M."/>
            <person name="Marcotte E.M."/>
            <person name="Wallingford J.B."/>
            <person name="Ito Y."/>
            <person name="Asashima M."/>
            <person name="Ueno N."/>
            <person name="Matsuda Y."/>
            <person name="Veenstra G.J."/>
            <person name="Fujiyama A."/>
            <person name="Harland R.M."/>
            <person name="Taira M."/>
            <person name="Rokhsar D.S."/>
        </authorList>
    </citation>
    <scope>NUCLEOTIDE SEQUENCE [LARGE SCALE GENOMIC DNA]</scope>
    <source>
        <strain evidence="4">J</strain>
    </source>
</reference>
<dbReference type="InterPro" id="IPR036056">
    <property type="entry name" value="Fibrinogen-like_C"/>
</dbReference>
<dbReference type="EMBL" id="CM004483">
    <property type="protein sequence ID" value="OCT61956.1"/>
    <property type="molecule type" value="Genomic_DNA"/>
</dbReference>
<dbReference type="OMA" id="WVEYPET"/>
<dbReference type="PANTHER" id="PTHR19143">
    <property type="entry name" value="FIBRINOGEN/TENASCIN/ANGIOPOEITIN"/>
    <property type="match status" value="1"/>
</dbReference>
<gene>
    <name evidence="3" type="ORF">XELAEV_18047989mg</name>
</gene>
<dbReference type="PANTHER" id="PTHR19143:SF449">
    <property type="entry name" value="MICROFIBRIL-ASSOCIATED GLYCOPROTEIN 4-LIKE"/>
    <property type="match status" value="1"/>
</dbReference>
<evidence type="ECO:0000256" key="1">
    <source>
        <dbReference type="SAM" id="MobiDB-lite"/>
    </source>
</evidence>
<dbReference type="SUPFAM" id="SSF56496">
    <property type="entry name" value="Fibrinogen C-terminal domain-like"/>
    <property type="match status" value="1"/>
</dbReference>
<sequence length="313" mass="35820">MKTKVHLQKTTKKKSETPSDEQPFIHSSSSKCNSLGIKWITPIMSRELAAAGALDGLRTRMLLLILIGPLYLISPIISQPESLDTLSQHKILPLDCQDLWDKGFRSDGEYLIYPRGPQHPLPVYCDMTTNGMPWTVFQKRFDGSIDFNQNWQDYVTGFGNADREYWLGLQNIQRLTMTGRYELMVELERFDEQKVYALYSNFSLSPHALNAEHDGYKLYFDGFIDGGAGDSLTAHMGQKFSTYDNDQANDFQNCAEYWGGGFWYYPNGCADAGLNARYITPNTLKTPQNGFSWVTWVEYPETLKASQMMMRRL</sequence>
<dbReference type="NCBIfam" id="NF040941">
    <property type="entry name" value="GGGWT_bact"/>
    <property type="match status" value="1"/>
</dbReference>
<dbReference type="InterPro" id="IPR002181">
    <property type="entry name" value="Fibrinogen_a/b/g_C_dom"/>
</dbReference>
<dbReference type="GO" id="GO:0048251">
    <property type="term" value="P:elastic fiber assembly"/>
    <property type="evidence" value="ECO:0007669"/>
    <property type="project" value="TreeGrafter"/>
</dbReference>